<dbReference type="SUPFAM" id="SSF56059">
    <property type="entry name" value="Glutathione synthetase ATP-binding domain-like"/>
    <property type="match status" value="1"/>
</dbReference>
<dbReference type="RefSeq" id="WP_259627909.1">
    <property type="nucleotide sequence ID" value="NZ_JANYMP010000024.1"/>
</dbReference>
<comment type="caution">
    <text evidence="3">The sequence shown here is derived from an EMBL/GenBank/DDBJ whole genome shotgun (WGS) entry which is preliminary data.</text>
</comment>
<evidence type="ECO:0000259" key="2">
    <source>
        <dbReference type="PROSITE" id="PS50975"/>
    </source>
</evidence>
<feature type="domain" description="ATP-grasp" evidence="2">
    <location>
        <begin position="95"/>
        <end position="298"/>
    </location>
</feature>
<dbReference type="Gene3D" id="3.30.470.20">
    <property type="entry name" value="ATP-grasp fold, B domain"/>
    <property type="match status" value="1"/>
</dbReference>
<dbReference type="PROSITE" id="PS50975">
    <property type="entry name" value="ATP_GRASP"/>
    <property type="match status" value="1"/>
</dbReference>
<keyword evidence="1" id="KW-0547">Nucleotide-binding</keyword>
<evidence type="ECO:0000256" key="1">
    <source>
        <dbReference type="PROSITE-ProRule" id="PRU00409"/>
    </source>
</evidence>
<keyword evidence="1" id="KW-0067">ATP-binding</keyword>
<proteinExistence type="predicted"/>
<sequence length="299" mass="33209">MKTVALVTDQVSLPIDYDMPPLLAACREVGLAPEVCDWNDTSVDWSRFDVVVPRSPWTYVDRLPDFLAWCEAVEASTRLLNPVSIARWVLDKHYIADLAARGVPVVPTRYVHRDTDRAQAVRELLAEHPEAKEIVVKPTIGAYSKDVQRFARSLADEAVGYVGKLLDNGAEVMLQPYLESVDRRGETDLTFFNEEYSHAIRKSAMLMPDGTVNVPTLDTRAARVADPDEQEVALAALDAAASHLGIERPLLYGRVDLIRDDDGGPVVLELDLCEPSLNLPFTDTGATRFARALLKRLEV</sequence>
<dbReference type="PANTHER" id="PTHR39217:SF1">
    <property type="entry name" value="GLUTATHIONE SYNTHETASE"/>
    <property type="match status" value="1"/>
</dbReference>
<dbReference type="InterPro" id="IPR011761">
    <property type="entry name" value="ATP-grasp"/>
</dbReference>
<evidence type="ECO:0000313" key="3">
    <source>
        <dbReference type="EMBL" id="MCS7482443.1"/>
    </source>
</evidence>
<reference evidence="3" key="1">
    <citation type="submission" date="2022-08" db="EMBL/GenBank/DDBJ databases">
        <authorList>
            <person name="Tistechok S."/>
            <person name="Samborskyy M."/>
            <person name="Roman I."/>
        </authorList>
    </citation>
    <scope>NUCLEOTIDE SEQUENCE</scope>
    <source>
        <strain evidence="3">DSM 103496</strain>
    </source>
</reference>
<dbReference type="GO" id="GO:0046872">
    <property type="term" value="F:metal ion binding"/>
    <property type="evidence" value="ECO:0007669"/>
    <property type="project" value="InterPro"/>
</dbReference>
<protein>
    <recommendedName>
        <fullName evidence="2">ATP-grasp domain-containing protein</fullName>
    </recommendedName>
</protein>
<dbReference type="AlphaFoldDB" id="A0A9X3A5N2"/>
<keyword evidence="4" id="KW-1185">Reference proteome</keyword>
<dbReference type="EMBL" id="JANYMP010000024">
    <property type="protein sequence ID" value="MCS7482443.1"/>
    <property type="molecule type" value="Genomic_DNA"/>
</dbReference>
<organism evidence="3 4">
    <name type="scientific">Umezawaea endophytica</name>
    <dbReference type="NCBI Taxonomy" id="1654476"/>
    <lineage>
        <taxon>Bacteria</taxon>
        <taxon>Bacillati</taxon>
        <taxon>Actinomycetota</taxon>
        <taxon>Actinomycetes</taxon>
        <taxon>Pseudonocardiales</taxon>
        <taxon>Pseudonocardiaceae</taxon>
        <taxon>Umezawaea</taxon>
    </lineage>
</organism>
<name>A0A9X3A5N2_9PSEU</name>
<dbReference type="InterPro" id="IPR053191">
    <property type="entry name" value="DcsG_Biosynth_Enzyme"/>
</dbReference>
<dbReference type="GO" id="GO:0005524">
    <property type="term" value="F:ATP binding"/>
    <property type="evidence" value="ECO:0007669"/>
    <property type="project" value="UniProtKB-UniRule"/>
</dbReference>
<accession>A0A9X3A5N2</accession>
<gene>
    <name evidence="3" type="ORF">NZH93_36835</name>
</gene>
<evidence type="ECO:0000313" key="4">
    <source>
        <dbReference type="Proteomes" id="UP001141259"/>
    </source>
</evidence>
<dbReference type="Proteomes" id="UP001141259">
    <property type="component" value="Unassembled WGS sequence"/>
</dbReference>
<dbReference type="PANTHER" id="PTHR39217">
    <property type="match status" value="1"/>
</dbReference>